<sequence length="662" mass="74678">MGSKEEKTEEEWKVGPTEDVVQALMESLVDPRLPPCISATNPPSIDDQKAIARQMHAVVLLYNYYHRKQKPELEFLDFTLFCKLAVSLRPPLLYFMALTNESISKEANGSKDQLSVTEKAIKNACDIALTLDASIDYPNTEGWPMHKVAVLLIDSKKENCMIQFGDITEGVWSLFEKDVRMLEEETVGNKRKISSLKASADVNESLKVVCHVVKDAEGFDIDTSNLVILETHVVYSLSKEKSAAQFYMVQSPQTFKESEQVRLKFLVESLRGPLAEKAFGSWSITPVVEYYHMLPYVEFISRWFLRKDLCLSNQVTTMNNGMKDFTQSKMSTLPVSKCNGENLDHTEDDTVPEKLNKRRNTTVSTKKDANIMKTPDTKGDDEKTVIGENAAEGTNKKPNSKLREYLQRRNSMSSTQHDTLGPNKNLNVEMVDSLKSKDTTQCKYEKVSFANNDDATILCDQNSISRKENQVSQFEAITKYTVEVENVPEQEVWQTTLAIVQTKRRELWSQMCSMEDTLALYENIVDKIRGGGGDVGFAHKCTQSILSGKINHLMPKHEDSIIQDKGHGEDHSKSQCEQQIRLYGTFFPWKSSCQGLGCICLNNGWRLPRYFIEPSNGKFLSTVFVSSIDFNLTLTSKSGLESNPSEARESAAAQMIAKIKNA</sequence>
<dbReference type="PANTHER" id="PTHR33913">
    <property type="entry name" value="ALEURONE LAYER MORPHOGENESIS PROTEIN"/>
    <property type="match status" value="1"/>
</dbReference>
<feature type="domain" description="DUF7913" evidence="1">
    <location>
        <begin position="14"/>
        <end position="132"/>
    </location>
</feature>
<dbReference type="InterPro" id="IPR057237">
    <property type="entry name" value="DUF7915"/>
</dbReference>
<feature type="domain" description="DUF7915" evidence="2">
    <location>
        <begin position="168"/>
        <end position="306"/>
    </location>
</feature>
<name>A0ABD3RQG9_9LAMI</name>
<protein>
    <submittedName>
        <fullName evidence="3">Uncharacterized protein</fullName>
    </submittedName>
</protein>
<dbReference type="Proteomes" id="UP001634393">
    <property type="component" value="Unassembled WGS sequence"/>
</dbReference>
<organism evidence="3 4">
    <name type="scientific">Penstemon smallii</name>
    <dbReference type="NCBI Taxonomy" id="265156"/>
    <lineage>
        <taxon>Eukaryota</taxon>
        <taxon>Viridiplantae</taxon>
        <taxon>Streptophyta</taxon>
        <taxon>Embryophyta</taxon>
        <taxon>Tracheophyta</taxon>
        <taxon>Spermatophyta</taxon>
        <taxon>Magnoliopsida</taxon>
        <taxon>eudicotyledons</taxon>
        <taxon>Gunneridae</taxon>
        <taxon>Pentapetalae</taxon>
        <taxon>asterids</taxon>
        <taxon>lamiids</taxon>
        <taxon>Lamiales</taxon>
        <taxon>Plantaginaceae</taxon>
        <taxon>Cheloneae</taxon>
        <taxon>Penstemon</taxon>
    </lineage>
</organism>
<dbReference type="PANTHER" id="PTHR33913:SF1">
    <property type="entry name" value="DRBM DOMAIN-CONTAINING PROTEIN"/>
    <property type="match status" value="1"/>
</dbReference>
<accession>A0ABD3RQG9</accession>
<evidence type="ECO:0000259" key="1">
    <source>
        <dbReference type="Pfam" id="PF25500"/>
    </source>
</evidence>
<proteinExistence type="predicted"/>
<keyword evidence="4" id="KW-1185">Reference proteome</keyword>
<evidence type="ECO:0000259" key="2">
    <source>
        <dbReference type="Pfam" id="PF25502"/>
    </source>
</evidence>
<dbReference type="Pfam" id="PF25502">
    <property type="entry name" value="DUF7915"/>
    <property type="match status" value="1"/>
</dbReference>
<dbReference type="AlphaFoldDB" id="A0ABD3RQG9"/>
<gene>
    <name evidence="3" type="ORF">ACJIZ3_016386</name>
</gene>
<reference evidence="3 4" key="1">
    <citation type="submission" date="2024-12" db="EMBL/GenBank/DDBJ databases">
        <title>The unique morphological basis and parallel evolutionary history of personate flowers in Penstemon.</title>
        <authorList>
            <person name="Depatie T.H."/>
            <person name="Wessinger C.A."/>
        </authorList>
    </citation>
    <scope>NUCLEOTIDE SEQUENCE [LARGE SCALE GENOMIC DNA]</scope>
    <source>
        <strain evidence="3">WTNN_2</strain>
        <tissue evidence="3">Leaf</tissue>
    </source>
</reference>
<evidence type="ECO:0000313" key="4">
    <source>
        <dbReference type="Proteomes" id="UP001634393"/>
    </source>
</evidence>
<comment type="caution">
    <text evidence="3">The sequence shown here is derived from an EMBL/GenBank/DDBJ whole genome shotgun (WGS) entry which is preliminary data.</text>
</comment>
<dbReference type="EMBL" id="JBJXBP010000008">
    <property type="protein sequence ID" value="KAL3815118.1"/>
    <property type="molecule type" value="Genomic_DNA"/>
</dbReference>
<dbReference type="Pfam" id="PF25500">
    <property type="entry name" value="DUF7913"/>
    <property type="match status" value="1"/>
</dbReference>
<evidence type="ECO:0000313" key="3">
    <source>
        <dbReference type="EMBL" id="KAL3815118.1"/>
    </source>
</evidence>
<dbReference type="InterPro" id="IPR057235">
    <property type="entry name" value="DUF7913"/>
</dbReference>